<evidence type="ECO:0000313" key="2">
    <source>
        <dbReference type="EMBL" id="CAA9400755.1"/>
    </source>
</evidence>
<sequence length="147" mass="15745">RRPRPARPAPARRRPGRADARHGAAQGGAQPRPVGARGALRARLRPGDPGRRRHGRPRALVADVPPPRPRWPDRHARRGAARAAARRCTGPGRLRPRRPARPPVPDARVRAGRAAGPAHRRRVRGADAAAGADPVRRGGRAARGTGL</sequence>
<feature type="non-terminal residue" evidence="2">
    <location>
        <position position="1"/>
    </location>
</feature>
<dbReference type="AlphaFoldDB" id="A0A6J4P0Z0"/>
<protein>
    <submittedName>
        <fullName evidence="2">Uncharacterized protein</fullName>
    </submittedName>
</protein>
<dbReference type="EMBL" id="CADCUS010000214">
    <property type="protein sequence ID" value="CAA9400755.1"/>
    <property type="molecule type" value="Genomic_DNA"/>
</dbReference>
<feature type="region of interest" description="Disordered" evidence="1">
    <location>
        <begin position="1"/>
        <end position="147"/>
    </location>
</feature>
<feature type="non-terminal residue" evidence="2">
    <location>
        <position position="147"/>
    </location>
</feature>
<feature type="compositionally biased region" description="Low complexity" evidence="1">
    <location>
        <begin position="31"/>
        <end position="41"/>
    </location>
</feature>
<organism evidence="2">
    <name type="scientific">uncultured Pseudonocardia sp</name>
    <dbReference type="NCBI Taxonomy" id="211455"/>
    <lineage>
        <taxon>Bacteria</taxon>
        <taxon>Bacillati</taxon>
        <taxon>Actinomycetota</taxon>
        <taxon>Actinomycetes</taxon>
        <taxon>Pseudonocardiales</taxon>
        <taxon>Pseudonocardiaceae</taxon>
        <taxon>Pseudonocardia</taxon>
        <taxon>environmental samples</taxon>
    </lineage>
</organism>
<accession>A0A6J4P0Z0</accession>
<proteinExistence type="predicted"/>
<gene>
    <name evidence="2" type="ORF">AVDCRST_MAG66-1432</name>
</gene>
<feature type="compositionally biased region" description="Low complexity" evidence="1">
    <location>
        <begin position="81"/>
        <end position="93"/>
    </location>
</feature>
<name>A0A6J4P0Z0_9PSEU</name>
<feature type="compositionally biased region" description="Basic residues" evidence="1">
    <location>
        <begin position="1"/>
        <end position="15"/>
    </location>
</feature>
<evidence type="ECO:0000256" key="1">
    <source>
        <dbReference type="SAM" id="MobiDB-lite"/>
    </source>
</evidence>
<reference evidence="2" key="1">
    <citation type="submission" date="2020-02" db="EMBL/GenBank/DDBJ databases">
        <authorList>
            <person name="Meier V. D."/>
        </authorList>
    </citation>
    <scope>NUCLEOTIDE SEQUENCE</scope>
    <source>
        <strain evidence="2">AVDCRST_MAG66</strain>
    </source>
</reference>